<dbReference type="Pfam" id="PF00098">
    <property type="entry name" value="zf-CCHC"/>
    <property type="match status" value="2"/>
</dbReference>
<dbReference type="InterPro" id="IPR021109">
    <property type="entry name" value="Peptidase_aspartic_dom_sf"/>
</dbReference>
<dbReference type="Pfam" id="PF03732">
    <property type="entry name" value="Retrotrans_gag"/>
    <property type="match status" value="1"/>
</dbReference>
<dbReference type="PROSITE" id="PS50158">
    <property type="entry name" value="ZF_CCHC"/>
    <property type="match status" value="2"/>
</dbReference>
<dbReference type="Proteomes" id="UP001458880">
    <property type="component" value="Unassembled WGS sequence"/>
</dbReference>
<evidence type="ECO:0000313" key="4">
    <source>
        <dbReference type="EMBL" id="KAK9708219.1"/>
    </source>
</evidence>
<keyword evidence="5" id="KW-1185">Reference proteome</keyword>
<sequence length="464" mass="52494">MTSRSGAYDSESFEQFQSQYGEEEQAAEEVQDKMAGKDAGNETDTITKLFAQMMIENRRRDALLETLVNRIVNTTPEPTAVCNASIMPDLLQKIPTFDGSTDKAEGWIYKLESAQLLHSLPDNYVLETARTRLVSGAHHWYVTKRSQISTWEDFVHLFKATFIIEEATSDRYKKMINRTQRPGESVDSYFHEKVRMCTELNLSAKEMKKEVLVGLRSKTLCDAMLMREHFTTDDLLHGIHEFLNIETKRYGRTTNIQNQNTDSRPSGNRFTSREQANQPVCYSCKKSGHISKNCTERRCFQCGQAGHKANNCTRRNTNREQQPTTSENPTLMVRGKEHASAYMLPIFLETFNFKFCSEAILDSGSPVSLISSSVTNNVKLTPVECSSYHGINGSKLEVLGKVDFNMTVSQFTTSLNFLVVSAGTMPYQCLLGRNFINSNLNISFQGGKLLIEPLDLLNDSNLNH</sequence>
<dbReference type="Gene3D" id="4.10.60.10">
    <property type="entry name" value="Zinc finger, CCHC-type"/>
    <property type="match status" value="1"/>
</dbReference>
<evidence type="ECO:0000313" key="5">
    <source>
        <dbReference type="Proteomes" id="UP001458880"/>
    </source>
</evidence>
<protein>
    <submittedName>
        <fullName evidence="4">Zinc knuckle</fullName>
    </submittedName>
</protein>
<dbReference type="InterPro" id="IPR001878">
    <property type="entry name" value="Znf_CCHC"/>
</dbReference>
<dbReference type="Gene3D" id="2.40.70.10">
    <property type="entry name" value="Acid Proteases"/>
    <property type="match status" value="1"/>
</dbReference>
<proteinExistence type="predicted"/>
<dbReference type="InterPro" id="IPR005162">
    <property type="entry name" value="Retrotrans_gag_dom"/>
</dbReference>
<dbReference type="PANTHER" id="PTHR46888">
    <property type="entry name" value="ZINC KNUCKLE DOMAINCONTAINING PROTEIN-RELATED"/>
    <property type="match status" value="1"/>
</dbReference>
<reference evidence="4 5" key="1">
    <citation type="journal article" date="2024" name="BMC Genomics">
        <title>De novo assembly and annotation of Popillia japonica's genome with initial clues to its potential as an invasive pest.</title>
        <authorList>
            <person name="Cucini C."/>
            <person name="Boschi S."/>
            <person name="Funari R."/>
            <person name="Cardaioli E."/>
            <person name="Iannotti N."/>
            <person name="Marturano G."/>
            <person name="Paoli F."/>
            <person name="Bruttini M."/>
            <person name="Carapelli A."/>
            <person name="Frati F."/>
            <person name="Nardi F."/>
        </authorList>
    </citation>
    <scope>NUCLEOTIDE SEQUENCE [LARGE SCALE GENOMIC DNA]</scope>
    <source>
        <strain evidence="4">DMR45628</strain>
    </source>
</reference>
<evidence type="ECO:0000259" key="3">
    <source>
        <dbReference type="PROSITE" id="PS50158"/>
    </source>
</evidence>
<feature type="region of interest" description="Disordered" evidence="2">
    <location>
        <begin position="1"/>
        <end position="40"/>
    </location>
</feature>
<dbReference type="PANTHER" id="PTHR46888:SF1">
    <property type="entry name" value="RIBONUCLEASE H"/>
    <property type="match status" value="1"/>
</dbReference>
<evidence type="ECO:0000256" key="2">
    <source>
        <dbReference type="SAM" id="MobiDB-lite"/>
    </source>
</evidence>
<keyword evidence="1" id="KW-0863">Zinc-finger</keyword>
<gene>
    <name evidence="4" type="ORF">QE152_g27327</name>
</gene>
<dbReference type="SUPFAM" id="SSF50630">
    <property type="entry name" value="Acid proteases"/>
    <property type="match status" value="1"/>
</dbReference>
<keyword evidence="1" id="KW-0862">Zinc</keyword>
<accession>A0AAW1JUN2</accession>
<feature type="domain" description="CCHC-type" evidence="3">
    <location>
        <begin position="281"/>
        <end position="296"/>
    </location>
</feature>
<dbReference type="AlphaFoldDB" id="A0AAW1JUN2"/>
<keyword evidence="1" id="KW-0479">Metal-binding</keyword>
<dbReference type="SMART" id="SM00343">
    <property type="entry name" value="ZnF_C2HC"/>
    <property type="match status" value="2"/>
</dbReference>
<comment type="caution">
    <text evidence="4">The sequence shown here is derived from an EMBL/GenBank/DDBJ whole genome shotgun (WGS) entry which is preliminary data.</text>
</comment>
<dbReference type="GO" id="GO:0008270">
    <property type="term" value="F:zinc ion binding"/>
    <property type="evidence" value="ECO:0007669"/>
    <property type="project" value="UniProtKB-KW"/>
</dbReference>
<feature type="compositionally biased region" description="Basic and acidic residues" evidence="2">
    <location>
        <begin position="30"/>
        <end position="40"/>
    </location>
</feature>
<dbReference type="EMBL" id="JASPKY010000334">
    <property type="protein sequence ID" value="KAK9708219.1"/>
    <property type="molecule type" value="Genomic_DNA"/>
</dbReference>
<feature type="region of interest" description="Disordered" evidence="2">
    <location>
        <begin position="253"/>
        <end position="272"/>
    </location>
</feature>
<name>A0AAW1JUN2_POPJA</name>
<dbReference type="InterPro" id="IPR036875">
    <property type="entry name" value="Znf_CCHC_sf"/>
</dbReference>
<organism evidence="4 5">
    <name type="scientific">Popillia japonica</name>
    <name type="common">Japanese beetle</name>
    <dbReference type="NCBI Taxonomy" id="7064"/>
    <lineage>
        <taxon>Eukaryota</taxon>
        <taxon>Metazoa</taxon>
        <taxon>Ecdysozoa</taxon>
        <taxon>Arthropoda</taxon>
        <taxon>Hexapoda</taxon>
        <taxon>Insecta</taxon>
        <taxon>Pterygota</taxon>
        <taxon>Neoptera</taxon>
        <taxon>Endopterygota</taxon>
        <taxon>Coleoptera</taxon>
        <taxon>Polyphaga</taxon>
        <taxon>Scarabaeiformia</taxon>
        <taxon>Scarabaeidae</taxon>
        <taxon>Rutelinae</taxon>
        <taxon>Popillia</taxon>
    </lineage>
</organism>
<feature type="domain" description="CCHC-type" evidence="3">
    <location>
        <begin position="297"/>
        <end position="314"/>
    </location>
</feature>
<dbReference type="CDD" id="cd00303">
    <property type="entry name" value="retropepsin_like"/>
    <property type="match status" value="1"/>
</dbReference>
<evidence type="ECO:0000256" key="1">
    <source>
        <dbReference type="PROSITE-ProRule" id="PRU00047"/>
    </source>
</evidence>
<dbReference type="GO" id="GO:0003676">
    <property type="term" value="F:nucleic acid binding"/>
    <property type="evidence" value="ECO:0007669"/>
    <property type="project" value="InterPro"/>
</dbReference>
<dbReference type="SUPFAM" id="SSF57756">
    <property type="entry name" value="Retrovirus zinc finger-like domains"/>
    <property type="match status" value="1"/>
</dbReference>